<proteinExistence type="predicted"/>
<reference evidence="1 2" key="1">
    <citation type="submission" date="2024-06" db="EMBL/GenBank/DDBJ databases">
        <title>Chitinophaga defluvii sp. nov., isolated from municipal sewage.</title>
        <authorList>
            <person name="Zhang L."/>
        </authorList>
    </citation>
    <scope>NUCLEOTIDE SEQUENCE [LARGE SCALE GENOMIC DNA]</scope>
    <source>
        <strain evidence="1 2">H8</strain>
    </source>
</reference>
<organism evidence="1 2">
    <name type="scientific">Chitinophaga defluvii</name>
    <dbReference type="NCBI Taxonomy" id="3163343"/>
    <lineage>
        <taxon>Bacteria</taxon>
        <taxon>Pseudomonadati</taxon>
        <taxon>Bacteroidota</taxon>
        <taxon>Chitinophagia</taxon>
        <taxon>Chitinophagales</taxon>
        <taxon>Chitinophagaceae</taxon>
        <taxon>Chitinophaga</taxon>
    </lineage>
</organism>
<accession>A0ABV2TAU6</accession>
<evidence type="ECO:0008006" key="3">
    <source>
        <dbReference type="Google" id="ProtNLM"/>
    </source>
</evidence>
<dbReference type="EMBL" id="JBEXAC010000002">
    <property type="protein sequence ID" value="MET7000156.1"/>
    <property type="molecule type" value="Genomic_DNA"/>
</dbReference>
<gene>
    <name evidence="1" type="ORF">ABR189_22385</name>
</gene>
<comment type="caution">
    <text evidence="1">The sequence shown here is derived from an EMBL/GenBank/DDBJ whole genome shotgun (WGS) entry which is preliminary data.</text>
</comment>
<keyword evidence="2" id="KW-1185">Reference proteome</keyword>
<sequence length="251" mass="27077">MAKQNSYLKIKGTLGGLSFYKSRSGHLIREKGGIDGKRMATDPAFERTRENNTEFGRATKGGQLVRAAFKSRLQLSKDKLLVSRLGKLMVRVVKSDPVSLRGARNVTMGDLSQLENFQFNDNALLGKTLNVTYIATIDRATGQMEVSLPAFVPSGKVSAPIGATHFTLIASGAELDFDGNHYVVDEAAAENLPLDHLPTAPIDLSVTVTPGSTQPLLLAFGIVFTQEVNGLYYPLKDTSFNAMALVKVSGS</sequence>
<protein>
    <recommendedName>
        <fullName evidence="3">DUF4469 domain-containing protein</fullName>
    </recommendedName>
</protein>
<evidence type="ECO:0000313" key="1">
    <source>
        <dbReference type="EMBL" id="MET7000156.1"/>
    </source>
</evidence>
<dbReference type="RefSeq" id="WP_354662716.1">
    <property type="nucleotide sequence ID" value="NZ_JBEXAC010000002.1"/>
</dbReference>
<name>A0ABV2TAU6_9BACT</name>
<evidence type="ECO:0000313" key="2">
    <source>
        <dbReference type="Proteomes" id="UP001549749"/>
    </source>
</evidence>
<dbReference type="Proteomes" id="UP001549749">
    <property type="component" value="Unassembled WGS sequence"/>
</dbReference>